<protein>
    <submittedName>
        <fullName evidence="5">Methyltransferase type 12</fullName>
    </submittedName>
</protein>
<sequence length="232" mass="25690">MRRAETATEEMDRQDCDPVLLWRTYQQFPLVNAVVSGWRGVYRELIRPVLATAGASTILDIGCGGGDITRALARRAGADGFDVKVTGIDPDPRAYRFAARHSAGRDDARVSFEAANSSDLVAAGRRFDVVVSNHVLHHLSPHELELLLADTEQLTRGVAIHADLRRSRAASLLFGAATLPLAGTSFIRRDGLTSIRRSYLPEELQSVVPGRWQVQPRRPFRNLLIHRPEPLP</sequence>
<dbReference type="PANTHER" id="PTHR43464:SF19">
    <property type="entry name" value="UBIQUINONE BIOSYNTHESIS O-METHYLTRANSFERASE, MITOCHONDRIAL"/>
    <property type="match status" value="1"/>
</dbReference>
<keyword evidence="6" id="KW-1185">Reference proteome</keyword>
<feature type="domain" description="Methyltransferase" evidence="4">
    <location>
        <begin position="58"/>
        <end position="153"/>
    </location>
</feature>
<gene>
    <name evidence="5" type="ORF">FM101_00150</name>
</gene>
<name>A0A1R4EPU3_9MICC</name>
<dbReference type="EMBL" id="FUHW01000001">
    <property type="protein sequence ID" value="SJM45668.1"/>
    <property type="molecule type" value="Genomic_DNA"/>
</dbReference>
<dbReference type="RefSeq" id="WP_086993681.1">
    <property type="nucleotide sequence ID" value="NZ_FUHW01000001.1"/>
</dbReference>
<dbReference type="SUPFAM" id="SSF53335">
    <property type="entry name" value="S-adenosyl-L-methionine-dependent methyltransferases"/>
    <property type="match status" value="1"/>
</dbReference>
<dbReference type="InterPro" id="IPR029063">
    <property type="entry name" value="SAM-dependent_MTases_sf"/>
</dbReference>
<accession>A0A1R4EPU3</accession>
<keyword evidence="2 5" id="KW-0808">Transferase</keyword>
<evidence type="ECO:0000313" key="5">
    <source>
        <dbReference type="EMBL" id="SJM45668.1"/>
    </source>
</evidence>
<dbReference type="PANTHER" id="PTHR43464">
    <property type="entry name" value="METHYLTRANSFERASE"/>
    <property type="match status" value="1"/>
</dbReference>
<proteinExistence type="predicted"/>
<dbReference type="CDD" id="cd02440">
    <property type="entry name" value="AdoMet_MTases"/>
    <property type="match status" value="1"/>
</dbReference>
<keyword evidence="1 5" id="KW-0489">Methyltransferase</keyword>
<dbReference type="Pfam" id="PF13649">
    <property type="entry name" value="Methyltransf_25"/>
    <property type="match status" value="1"/>
</dbReference>
<dbReference type="Proteomes" id="UP000195913">
    <property type="component" value="Unassembled WGS sequence"/>
</dbReference>
<dbReference type="Gene3D" id="3.40.50.150">
    <property type="entry name" value="Vaccinia Virus protein VP39"/>
    <property type="match status" value="1"/>
</dbReference>
<organism evidence="5 6">
    <name type="scientific">Arthrobacter rhombi</name>
    <dbReference type="NCBI Taxonomy" id="71253"/>
    <lineage>
        <taxon>Bacteria</taxon>
        <taxon>Bacillati</taxon>
        <taxon>Actinomycetota</taxon>
        <taxon>Actinomycetes</taxon>
        <taxon>Micrococcales</taxon>
        <taxon>Micrococcaceae</taxon>
        <taxon>Arthrobacter</taxon>
    </lineage>
</organism>
<dbReference type="GO" id="GO:0008168">
    <property type="term" value="F:methyltransferase activity"/>
    <property type="evidence" value="ECO:0007669"/>
    <property type="project" value="UniProtKB-KW"/>
</dbReference>
<reference evidence="5 6" key="1">
    <citation type="submission" date="2017-02" db="EMBL/GenBank/DDBJ databases">
        <authorList>
            <person name="Peterson S.W."/>
        </authorList>
    </citation>
    <scope>NUCLEOTIDE SEQUENCE [LARGE SCALE GENOMIC DNA]</scope>
    <source>
        <strain evidence="5 6">B Ar 00.02</strain>
    </source>
</reference>
<evidence type="ECO:0000259" key="4">
    <source>
        <dbReference type="Pfam" id="PF13649"/>
    </source>
</evidence>
<dbReference type="GO" id="GO:0032259">
    <property type="term" value="P:methylation"/>
    <property type="evidence" value="ECO:0007669"/>
    <property type="project" value="UniProtKB-KW"/>
</dbReference>
<evidence type="ECO:0000256" key="3">
    <source>
        <dbReference type="ARBA" id="ARBA00022691"/>
    </source>
</evidence>
<dbReference type="InterPro" id="IPR041698">
    <property type="entry name" value="Methyltransf_25"/>
</dbReference>
<dbReference type="NCBIfam" id="NF004851">
    <property type="entry name" value="PRK06202.1"/>
    <property type="match status" value="1"/>
</dbReference>
<evidence type="ECO:0000256" key="1">
    <source>
        <dbReference type="ARBA" id="ARBA00022603"/>
    </source>
</evidence>
<evidence type="ECO:0000256" key="2">
    <source>
        <dbReference type="ARBA" id="ARBA00022679"/>
    </source>
</evidence>
<keyword evidence="3" id="KW-0949">S-adenosyl-L-methionine</keyword>
<evidence type="ECO:0000313" key="6">
    <source>
        <dbReference type="Proteomes" id="UP000195913"/>
    </source>
</evidence>
<dbReference type="AlphaFoldDB" id="A0A1R4EPU3"/>